<reference evidence="1 2" key="1">
    <citation type="journal article" date="2019" name="Microb. Cell Fact.">
        <title>Exploring novel herbicidin analogues by transcriptional regulator overexpression and MS/MS molecular networking.</title>
        <authorList>
            <person name="Shi Y."/>
            <person name="Gu R."/>
            <person name="Li Y."/>
            <person name="Wang X."/>
            <person name="Ren W."/>
            <person name="Li X."/>
            <person name="Wang L."/>
            <person name="Xie Y."/>
            <person name="Hong B."/>
        </authorList>
    </citation>
    <scope>NUCLEOTIDE SEQUENCE [LARGE SCALE GENOMIC DNA]</scope>
    <source>
        <strain evidence="1 2">US-43</strain>
    </source>
</reference>
<dbReference type="Proteomes" id="UP000327000">
    <property type="component" value="Unassembled WGS sequence"/>
</dbReference>
<keyword evidence="2" id="KW-1185">Reference proteome</keyword>
<dbReference type="RefSeq" id="WP_152265770.1">
    <property type="nucleotide sequence ID" value="NZ_VOKX01000117.1"/>
</dbReference>
<proteinExistence type="predicted"/>
<sequence length="74" mass="8532">MTWAQILGEWPLVEADLHERYGIDLGDGRLLRSRSWRWLRLRILGLLSAESRLARVLLPQPDASAPTGRPTDRR</sequence>
<dbReference type="AlphaFoldDB" id="A0A5N5VYZ3"/>
<accession>A0A5N5VYZ3</accession>
<evidence type="ECO:0000313" key="1">
    <source>
        <dbReference type="EMBL" id="KAB7834068.1"/>
    </source>
</evidence>
<organism evidence="1 2">
    <name type="scientific">Streptomyces mobaraensis</name>
    <name type="common">Streptoverticillium mobaraense</name>
    <dbReference type="NCBI Taxonomy" id="35621"/>
    <lineage>
        <taxon>Bacteria</taxon>
        <taxon>Bacillati</taxon>
        <taxon>Actinomycetota</taxon>
        <taxon>Actinomycetes</taxon>
        <taxon>Kitasatosporales</taxon>
        <taxon>Streptomycetaceae</taxon>
        <taxon>Streptomyces</taxon>
    </lineage>
</organism>
<protein>
    <submittedName>
        <fullName evidence="1">Uncharacterized protein</fullName>
    </submittedName>
</protein>
<comment type="caution">
    <text evidence="1">The sequence shown here is derived from an EMBL/GenBank/DDBJ whole genome shotgun (WGS) entry which is preliminary data.</text>
</comment>
<dbReference type="EMBL" id="VOKX01000117">
    <property type="protein sequence ID" value="KAB7834068.1"/>
    <property type="molecule type" value="Genomic_DNA"/>
</dbReference>
<evidence type="ECO:0000313" key="2">
    <source>
        <dbReference type="Proteomes" id="UP000327000"/>
    </source>
</evidence>
<gene>
    <name evidence="1" type="ORF">FRZ00_30880</name>
</gene>
<name>A0A5N5VYZ3_STRMB</name>